<name>A0A4V6NEF0_9BACT</name>
<proteinExistence type="predicted"/>
<dbReference type="InterPro" id="IPR038222">
    <property type="entry name" value="DHHA2_dom_sf"/>
</dbReference>
<evidence type="ECO:0000313" key="11">
    <source>
        <dbReference type="EMBL" id="TCK59791.1"/>
    </source>
</evidence>
<dbReference type="SUPFAM" id="SSF75138">
    <property type="entry name" value="HprK N-terminal domain-like"/>
    <property type="match status" value="1"/>
</dbReference>
<dbReference type="GO" id="GO:0005737">
    <property type="term" value="C:cytoplasm"/>
    <property type="evidence" value="ECO:0007669"/>
    <property type="project" value="InterPro"/>
</dbReference>
<dbReference type="AlphaFoldDB" id="A0A4V6NEF0"/>
<comment type="catalytic activity">
    <reaction evidence="8">
        <text>diphosphate + H2O = 2 phosphate + H(+)</text>
        <dbReference type="Rhea" id="RHEA:24576"/>
        <dbReference type="ChEBI" id="CHEBI:15377"/>
        <dbReference type="ChEBI" id="CHEBI:15378"/>
        <dbReference type="ChEBI" id="CHEBI:33019"/>
        <dbReference type="ChEBI" id="CHEBI:43474"/>
        <dbReference type="EC" id="3.6.1.1"/>
    </reaction>
</comment>
<dbReference type="PROSITE" id="PS51371">
    <property type="entry name" value="CBS"/>
    <property type="match status" value="2"/>
</dbReference>
<dbReference type="EC" id="3.6.1.1" evidence="3"/>
<evidence type="ECO:0000256" key="5">
    <source>
        <dbReference type="ARBA" id="ARBA00022801"/>
    </source>
</evidence>
<accession>A0A4V6NEF0</accession>
<organism evidence="11 12">
    <name type="scientific">Seleniivibrio woodruffii</name>
    <dbReference type="NCBI Taxonomy" id="1078050"/>
    <lineage>
        <taxon>Bacteria</taxon>
        <taxon>Pseudomonadati</taxon>
        <taxon>Deferribacterota</taxon>
        <taxon>Deferribacteres</taxon>
        <taxon>Deferribacterales</taxon>
        <taxon>Geovibrionaceae</taxon>
        <taxon>Seleniivibrio</taxon>
    </lineage>
</organism>
<comment type="caution">
    <text evidence="11">The sequence shown here is derived from an EMBL/GenBank/DDBJ whole genome shotgun (WGS) entry which is preliminary data.</text>
</comment>
<evidence type="ECO:0000256" key="2">
    <source>
        <dbReference type="ARBA" id="ARBA00011643"/>
    </source>
</evidence>
<dbReference type="Pfam" id="PF07085">
    <property type="entry name" value="DRTGG"/>
    <property type="match status" value="1"/>
</dbReference>
<evidence type="ECO:0000256" key="4">
    <source>
        <dbReference type="ARBA" id="ARBA00022723"/>
    </source>
</evidence>
<feature type="domain" description="CBS" evidence="10">
    <location>
        <begin position="253"/>
        <end position="308"/>
    </location>
</feature>
<dbReference type="InterPro" id="IPR010766">
    <property type="entry name" value="DRTGG"/>
</dbReference>
<dbReference type="SUPFAM" id="SSF54631">
    <property type="entry name" value="CBS-domain pair"/>
    <property type="match status" value="1"/>
</dbReference>
<sequence>MSEVIIVGHKNPDSDSVCSAYGYAQLKNRLNDGFRYTPARCGNLNKQTRFIFERFGAEVPKFIGDVYPKVKDVMTHKVIAIDENDPIKGVLRNIDELKIRITPVTTGGVKLCGVISILEIAHFFTPEDPSQRPVYLFRGSNFEKSVKGYTHIRGEKEELEAGFMIGAMPYDRFVERMENVDKSRTLLIVGKRRDIVEYAISNDLPAIVLTGIRGESDMDFDFSGYKGWVYVSELDTAETLRNLQLSIPAKAFMKADIPELSAEDYLEAASNVLMSVDHKGLPVTSDGRLIGIFTRSDIIKKAQKELILMDHNELTQAVDGAESAKIVEIVDHHKLGTIKTKTPIHFFAKPVGSTCTLVYQLFRINGQEVDRITAAILLSGILSDTVILKSPTTTSQDEQAVKELAEVAGLDYTAYGVEMFSSTDSLKARDPRDVLNTDFKIFSEYGITLGIGQVEVVNLEELADAQESLLKVIDELKNEKGLNWCMLLVTDIIKEESVLLTSGYEAAEKLLAYKHIAPRRFSLPGVLSRKKQLLPEILRVLEDIAS</sequence>
<reference evidence="11 12" key="1">
    <citation type="submission" date="2019-03" db="EMBL/GenBank/DDBJ databases">
        <title>Genomic Encyclopedia of Type Strains, Phase IV (KMG-IV): sequencing the most valuable type-strain genomes for metagenomic binning, comparative biology and taxonomic classification.</title>
        <authorList>
            <person name="Goeker M."/>
        </authorList>
    </citation>
    <scope>NUCLEOTIDE SEQUENCE [LARGE SCALE GENOMIC DNA]</scope>
    <source>
        <strain evidence="11 12">DSM 24984</strain>
    </source>
</reference>
<dbReference type="RefSeq" id="WP_132873950.1">
    <property type="nucleotide sequence ID" value="NZ_SMGG01000005.1"/>
</dbReference>
<gene>
    <name evidence="11" type="ORF">C8D98_1958</name>
</gene>
<evidence type="ECO:0000256" key="7">
    <source>
        <dbReference type="ARBA" id="ARBA00032535"/>
    </source>
</evidence>
<dbReference type="PANTHER" id="PTHR12112:SF22">
    <property type="entry name" value="MANGANESE-DEPENDENT INORGANIC PYROPHOSPHATASE-RELATED"/>
    <property type="match status" value="1"/>
</dbReference>
<dbReference type="SMART" id="SM00116">
    <property type="entry name" value="CBS"/>
    <property type="match status" value="2"/>
</dbReference>
<dbReference type="Pfam" id="PF00571">
    <property type="entry name" value="CBS"/>
    <property type="match status" value="2"/>
</dbReference>
<dbReference type="Gene3D" id="3.10.310.20">
    <property type="entry name" value="DHHA2 domain"/>
    <property type="match status" value="1"/>
</dbReference>
<dbReference type="GO" id="GO:0046872">
    <property type="term" value="F:metal ion binding"/>
    <property type="evidence" value="ECO:0007669"/>
    <property type="project" value="UniProtKB-KW"/>
</dbReference>
<evidence type="ECO:0000256" key="8">
    <source>
        <dbReference type="ARBA" id="ARBA00047820"/>
    </source>
</evidence>
<dbReference type="InterPro" id="IPR038763">
    <property type="entry name" value="DHH_sf"/>
</dbReference>
<comment type="cofactor">
    <cofactor evidence="1">
        <name>Mn(2+)</name>
        <dbReference type="ChEBI" id="CHEBI:29035"/>
    </cofactor>
</comment>
<dbReference type="EMBL" id="SMGG01000005">
    <property type="protein sequence ID" value="TCK59791.1"/>
    <property type="molecule type" value="Genomic_DNA"/>
</dbReference>
<protein>
    <recommendedName>
        <fullName evidence="3">inorganic diphosphatase</fullName>
        <ecNumber evidence="3">3.6.1.1</ecNumber>
    </recommendedName>
    <alternativeName>
        <fullName evidence="7">Pyrophosphate phospho-hydrolase</fullName>
    </alternativeName>
</protein>
<keyword evidence="9" id="KW-0129">CBS domain</keyword>
<keyword evidence="5" id="KW-0378">Hydrolase</keyword>
<feature type="domain" description="CBS" evidence="10">
    <location>
        <begin position="74"/>
        <end position="130"/>
    </location>
</feature>
<dbReference type="InterPro" id="IPR001667">
    <property type="entry name" value="DDH_dom"/>
</dbReference>
<evidence type="ECO:0000256" key="1">
    <source>
        <dbReference type="ARBA" id="ARBA00001936"/>
    </source>
</evidence>
<dbReference type="InterPro" id="IPR000644">
    <property type="entry name" value="CBS_dom"/>
</dbReference>
<dbReference type="NCBIfam" id="NF011443">
    <property type="entry name" value="PRK14869.1-5"/>
    <property type="match status" value="1"/>
</dbReference>
<dbReference type="Gene3D" id="3.40.1390.20">
    <property type="entry name" value="HprK N-terminal domain-like"/>
    <property type="match status" value="1"/>
</dbReference>
<keyword evidence="12" id="KW-1185">Reference proteome</keyword>
<keyword evidence="6" id="KW-0464">Manganese</keyword>
<dbReference type="FunFam" id="3.90.1640.10:FF:000001">
    <property type="entry name" value="Probable manganese-dependent inorganic pyrophosphatase"/>
    <property type="match status" value="1"/>
</dbReference>
<dbReference type="InterPro" id="IPR004097">
    <property type="entry name" value="DHHA2"/>
</dbReference>
<dbReference type="Pfam" id="PF02833">
    <property type="entry name" value="DHHA2"/>
    <property type="match status" value="1"/>
</dbReference>
<evidence type="ECO:0000256" key="3">
    <source>
        <dbReference type="ARBA" id="ARBA00012146"/>
    </source>
</evidence>
<dbReference type="Gene3D" id="3.90.1640.10">
    <property type="entry name" value="inorganic pyrophosphatase (n-terminal core)"/>
    <property type="match status" value="2"/>
</dbReference>
<evidence type="ECO:0000259" key="10">
    <source>
        <dbReference type="PROSITE" id="PS51371"/>
    </source>
</evidence>
<dbReference type="SMART" id="SM01131">
    <property type="entry name" value="DHHA2"/>
    <property type="match status" value="1"/>
</dbReference>
<dbReference type="InterPro" id="IPR028979">
    <property type="entry name" value="Ser_kin/Pase_Hpr-like_N_sf"/>
</dbReference>
<dbReference type="OrthoDB" id="9766150at2"/>
<evidence type="ECO:0000256" key="6">
    <source>
        <dbReference type="ARBA" id="ARBA00023211"/>
    </source>
</evidence>
<dbReference type="GO" id="GO:0004427">
    <property type="term" value="F:inorganic diphosphate phosphatase activity"/>
    <property type="evidence" value="ECO:0007669"/>
    <property type="project" value="UniProtKB-EC"/>
</dbReference>
<dbReference type="Proteomes" id="UP000294614">
    <property type="component" value="Unassembled WGS sequence"/>
</dbReference>
<dbReference type="SUPFAM" id="SSF64182">
    <property type="entry name" value="DHH phosphoesterases"/>
    <property type="match status" value="1"/>
</dbReference>
<dbReference type="Pfam" id="PF01368">
    <property type="entry name" value="DHH"/>
    <property type="match status" value="1"/>
</dbReference>
<keyword evidence="4" id="KW-0479">Metal-binding</keyword>
<evidence type="ECO:0000313" key="12">
    <source>
        <dbReference type="Proteomes" id="UP000294614"/>
    </source>
</evidence>
<dbReference type="InterPro" id="IPR046342">
    <property type="entry name" value="CBS_dom_sf"/>
</dbReference>
<comment type="subunit">
    <text evidence="2">Homohexamer.</text>
</comment>
<evidence type="ECO:0000256" key="9">
    <source>
        <dbReference type="PROSITE-ProRule" id="PRU00703"/>
    </source>
</evidence>
<dbReference type="PANTHER" id="PTHR12112">
    <property type="entry name" value="BNIP - RELATED"/>
    <property type="match status" value="1"/>
</dbReference>